<name>A0A419RRV2_9SPHN</name>
<sequence length="116" mass="12730">MGWLGLLATIVFVAARVADSEALWTSFVGFFVPLSLIAQFLTRKSDEYTLSLWSTAANAAFAITIAWLFLPPFFEGFYDGLRGNDSGQDIPTDGAPYAALLAFYITFNIKRLTGAF</sequence>
<accession>A0A419RRV2</accession>
<proteinExistence type="predicted"/>
<evidence type="ECO:0000313" key="2">
    <source>
        <dbReference type="EMBL" id="RJY08510.1"/>
    </source>
</evidence>
<dbReference type="AlphaFoldDB" id="A0A419RRV2"/>
<keyword evidence="1" id="KW-1133">Transmembrane helix</keyword>
<evidence type="ECO:0000313" key="3">
    <source>
        <dbReference type="Proteomes" id="UP000285232"/>
    </source>
</evidence>
<keyword evidence="3" id="KW-1185">Reference proteome</keyword>
<dbReference type="EMBL" id="RAHX01000001">
    <property type="protein sequence ID" value="RJY08510.1"/>
    <property type="molecule type" value="Genomic_DNA"/>
</dbReference>
<keyword evidence="1" id="KW-0812">Transmembrane</keyword>
<feature type="transmembrane region" description="Helical" evidence="1">
    <location>
        <begin position="50"/>
        <end position="70"/>
    </location>
</feature>
<keyword evidence="1" id="KW-0472">Membrane</keyword>
<reference evidence="2 3" key="1">
    <citation type="journal article" date="2017" name="Int. J. Syst. Evol. Microbiol.">
        <title>Erythrobacter aquimixticola sp. nov., isolated from the junction between the ocean and a freshwater spring.</title>
        <authorList>
            <person name="Park S."/>
            <person name="Jung Y.T."/>
            <person name="Choi S.J."/>
            <person name="Yoon J.H."/>
        </authorList>
    </citation>
    <scope>NUCLEOTIDE SEQUENCE [LARGE SCALE GENOMIC DNA]</scope>
    <source>
        <strain evidence="2 3">JSSK-14</strain>
    </source>
</reference>
<comment type="caution">
    <text evidence="2">The sequence shown here is derived from an EMBL/GenBank/DDBJ whole genome shotgun (WGS) entry which is preliminary data.</text>
</comment>
<evidence type="ECO:0000256" key="1">
    <source>
        <dbReference type="SAM" id="Phobius"/>
    </source>
</evidence>
<organism evidence="2 3">
    <name type="scientific">Aurantiacibacter aquimixticola</name>
    <dbReference type="NCBI Taxonomy" id="1958945"/>
    <lineage>
        <taxon>Bacteria</taxon>
        <taxon>Pseudomonadati</taxon>
        <taxon>Pseudomonadota</taxon>
        <taxon>Alphaproteobacteria</taxon>
        <taxon>Sphingomonadales</taxon>
        <taxon>Erythrobacteraceae</taxon>
        <taxon>Aurantiacibacter</taxon>
    </lineage>
</organism>
<gene>
    <name evidence="2" type="ORF">D6201_03280</name>
</gene>
<protein>
    <submittedName>
        <fullName evidence="2">Uncharacterized protein</fullName>
    </submittedName>
</protein>
<dbReference type="Proteomes" id="UP000285232">
    <property type="component" value="Unassembled WGS sequence"/>
</dbReference>